<feature type="domain" description="Protein kinase" evidence="10">
    <location>
        <begin position="63"/>
        <end position="189"/>
    </location>
</feature>
<evidence type="ECO:0000256" key="8">
    <source>
        <dbReference type="PROSITE-ProRule" id="PRU10141"/>
    </source>
</evidence>
<feature type="region of interest" description="Disordered" evidence="9">
    <location>
        <begin position="1"/>
        <end position="21"/>
    </location>
</feature>
<dbReference type="GO" id="GO:0004674">
    <property type="term" value="F:protein serine/threonine kinase activity"/>
    <property type="evidence" value="ECO:0007669"/>
    <property type="project" value="UniProtKB-KW"/>
</dbReference>
<evidence type="ECO:0000256" key="5">
    <source>
        <dbReference type="ARBA" id="ARBA00023288"/>
    </source>
</evidence>
<dbReference type="Pfam" id="PF07714">
    <property type="entry name" value="PK_Tyr_Ser-Thr"/>
    <property type="match status" value="1"/>
</dbReference>
<dbReference type="AlphaFoldDB" id="A0A6V7PJ03"/>
<dbReference type="InterPro" id="IPR001245">
    <property type="entry name" value="Ser-Thr/Tyr_kinase_cat_dom"/>
</dbReference>
<proteinExistence type="predicted"/>
<dbReference type="GO" id="GO:0005524">
    <property type="term" value="F:ATP binding"/>
    <property type="evidence" value="ECO:0007669"/>
    <property type="project" value="UniProtKB-UniRule"/>
</dbReference>
<keyword evidence="3" id="KW-0723">Serine/threonine-protein kinase</keyword>
<dbReference type="PANTHER" id="PTHR47985:SF44">
    <property type="entry name" value="SERINE_THREONINE-PROTEIN KINASE PBS1"/>
    <property type="match status" value="1"/>
</dbReference>
<keyword evidence="8" id="KW-0067">ATP-binding</keyword>
<feature type="binding site" evidence="8">
    <location>
        <position position="91"/>
    </location>
    <ligand>
        <name>ATP</name>
        <dbReference type="ChEBI" id="CHEBI:30616"/>
    </ligand>
</feature>
<name>A0A6V7PJ03_ANACO</name>
<organism evidence="11">
    <name type="scientific">Ananas comosus var. bracteatus</name>
    <name type="common">red pineapple</name>
    <dbReference type="NCBI Taxonomy" id="296719"/>
    <lineage>
        <taxon>Eukaryota</taxon>
        <taxon>Viridiplantae</taxon>
        <taxon>Streptophyta</taxon>
        <taxon>Embryophyta</taxon>
        <taxon>Tracheophyta</taxon>
        <taxon>Spermatophyta</taxon>
        <taxon>Magnoliopsida</taxon>
        <taxon>Liliopsida</taxon>
        <taxon>Poales</taxon>
        <taxon>Bromeliaceae</taxon>
        <taxon>Bromelioideae</taxon>
        <taxon>Ananas</taxon>
    </lineage>
</organism>
<comment type="catalytic activity">
    <reaction evidence="6">
        <text>L-threonyl-[protein] + ATP = O-phospho-L-threonyl-[protein] + ADP + H(+)</text>
        <dbReference type="Rhea" id="RHEA:46608"/>
        <dbReference type="Rhea" id="RHEA-COMP:11060"/>
        <dbReference type="Rhea" id="RHEA-COMP:11605"/>
        <dbReference type="ChEBI" id="CHEBI:15378"/>
        <dbReference type="ChEBI" id="CHEBI:30013"/>
        <dbReference type="ChEBI" id="CHEBI:30616"/>
        <dbReference type="ChEBI" id="CHEBI:61977"/>
        <dbReference type="ChEBI" id="CHEBI:456216"/>
        <dbReference type="EC" id="2.7.11.1"/>
    </reaction>
</comment>
<evidence type="ECO:0000256" key="3">
    <source>
        <dbReference type="ARBA" id="ARBA00022527"/>
    </source>
</evidence>
<evidence type="ECO:0000256" key="1">
    <source>
        <dbReference type="ARBA" id="ARBA00004193"/>
    </source>
</evidence>
<evidence type="ECO:0000256" key="4">
    <source>
        <dbReference type="ARBA" id="ARBA00023136"/>
    </source>
</evidence>
<comment type="catalytic activity">
    <reaction evidence="7">
        <text>L-seryl-[protein] + ATP = O-phospho-L-seryl-[protein] + ADP + H(+)</text>
        <dbReference type="Rhea" id="RHEA:17989"/>
        <dbReference type="Rhea" id="RHEA-COMP:9863"/>
        <dbReference type="Rhea" id="RHEA-COMP:11604"/>
        <dbReference type="ChEBI" id="CHEBI:15378"/>
        <dbReference type="ChEBI" id="CHEBI:29999"/>
        <dbReference type="ChEBI" id="CHEBI:30616"/>
        <dbReference type="ChEBI" id="CHEBI:83421"/>
        <dbReference type="ChEBI" id="CHEBI:456216"/>
        <dbReference type="EC" id="2.7.11.1"/>
    </reaction>
</comment>
<keyword evidence="5" id="KW-0449">Lipoprotein</keyword>
<dbReference type="SUPFAM" id="SSF56112">
    <property type="entry name" value="Protein kinase-like (PK-like)"/>
    <property type="match status" value="1"/>
</dbReference>
<evidence type="ECO:0000313" key="11">
    <source>
        <dbReference type="EMBL" id="CAD1830633.1"/>
    </source>
</evidence>
<dbReference type="GO" id="GO:0005886">
    <property type="term" value="C:plasma membrane"/>
    <property type="evidence" value="ECO:0007669"/>
    <property type="project" value="UniProtKB-SubCell"/>
</dbReference>
<dbReference type="PROSITE" id="PS00107">
    <property type="entry name" value="PROTEIN_KINASE_ATP"/>
    <property type="match status" value="1"/>
</dbReference>
<sequence>MSCFPCSSRPRHLRRRLGGDGAAVPQPVIDSLELGTDALSPDVEGHGAHRFTLRQLAVATHNFHEANLIGEGGFGRVYKGQLESGQVVAIKQLNRDGQQGNQEFLVECLMLLMLHHTNLVSLIGYCAQGEERLLVYEYMSKGSLERHLFNLPHDKEPSIGTHGSRSPLVLRKASPTCMRLLTRRLFTET</sequence>
<evidence type="ECO:0000256" key="6">
    <source>
        <dbReference type="ARBA" id="ARBA00047899"/>
    </source>
</evidence>
<dbReference type="Gene3D" id="3.30.200.20">
    <property type="entry name" value="Phosphorylase Kinase, domain 1"/>
    <property type="match status" value="1"/>
</dbReference>
<gene>
    <name evidence="11" type="ORF">CB5_LOCUS13844</name>
</gene>
<evidence type="ECO:0000256" key="7">
    <source>
        <dbReference type="ARBA" id="ARBA00048679"/>
    </source>
</evidence>
<keyword evidence="4" id="KW-0472">Membrane</keyword>
<dbReference type="PANTHER" id="PTHR47985">
    <property type="entry name" value="OS07G0668900 PROTEIN"/>
    <property type="match status" value="1"/>
</dbReference>
<comment type="subcellular location">
    <subcellularLocation>
        <location evidence="1">Cell membrane</location>
        <topology evidence="1">Lipid-anchor</topology>
    </subcellularLocation>
</comment>
<dbReference type="FunFam" id="3.30.200.20:FF:000244">
    <property type="entry name" value="Serine/threonine-protein kinase CDL1-like"/>
    <property type="match status" value="1"/>
</dbReference>
<dbReference type="PROSITE" id="PS50011">
    <property type="entry name" value="PROTEIN_KINASE_DOM"/>
    <property type="match status" value="1"/>
</dbReference>
<dbReference type="EMBL" id="LR862148">
    <property type="protein sequence ID" value="CAD1830633.1"/>
    <property type="molecule type" value="Genomic_DNA"/>
</dbReference>
<keyword evidence="3" id="KW-0808">Transferase</keyword>
<keyword evidence="3" id="KW-0418">Kinase</keyword>
<dbReference type="InterPro" id="IPR011009">
    <property type="entry name" value="Kinase-like_dom_sf"/>
</dbReference>
<protein>
    <recommendedName>
        <fullName evidence="2">non-specific serine/threonine protein kinase</fullName>
        <ecNumber evidence="2">2.7.11.1</ecNumber>
    </recommendedName>
</protein>
<reference evidence="11" key="1">
    <citation type="submission" date="2020-07" db="EMBL/GenBank/DDBJ databases">
        <authorList>
            <person name="Lin J."/>
        </authorList>
    </citation>
    <scope>NUCLEOTIDE SEQUENCE</scope>
</reference>
<evidence type="ECO:0000256" key="9">
    <source>
        <dbReference type="SAM" id="MobiDB-lite"/>
    </source>
</evidence>
<dbReference type="InterPro" id="IPR017441">
    <property type="entry name" value="Protein_kinase_ATP_BS"/>
</dbReference>
<evidence type="ECO:0000259" key="10">
    <source>
        <dbReference type="PROSITE" id="PS50011"/>
    </source>
</evidence>
<keyword evidence="8" id="KW-0547">Nucleotide-binding</keyword>
<dbReference type="InterPro" id="IPR000719">
    <property type="entry name" value="Prot_kinase_dom"/>
</dbReference>
<accession>A0A6V7PJ03</accession>
<dbReference type="EC" id="2.7.11.1" evidence="2"/>
<evidence type="ECO:0000256" key="2">
    <source>
        <dbReference type="ARBA" id="ARBA00012513"/>
    </source>
</evidence>